<feature type="transmembrane region" description="Helical" evidence="1">
    <location>
        <begin position="6"/>
        <end position="26"/>
    </location>
</feature>
<keyword evidence="3" id="KW-1185">Reference proteome</keyword>
<evidence type="ECO:0000313" key="2">
    <source>
        <dbReference type="EMBL" id="WDE95731.1"/>
    </source>
</evidence>
<dbReference type="EMBL" id="CP117811">
    <property type="protein sequence ID" value="WDE95731.1"/>
    <property type="molecule type" value="Genomic_DNA"/>
</dbReference>
<reference evidence="2 3" key="1">
    <citation type="submission" date="2023-02" db="EMBL/GenBank/DDBJ databases">
        <title>Genome sequence of Lentisphaera profundi SAORIC-696.</title>
        <authorList>
            <person name="Kim e."/>
            <person name="Cho J.-C."/>
            <person name="Choi A."/>
            <person name="Kang I."/>
        </authorList>
    </citation>
    <scope>NUCLEOTIDE SEQUENCE [LARGE SCALE GENOMIC DNA]</scope>
    <source>
        <strain evidence="2 3">SAORIC-696</strain>
    </source>
</reference>
<organism evidence="2 3">
    <name type="scientific">Lentisphaera profundi</name>
    <dbReference type="NCBI Taxonomy" id="1658616"/>
    <lineage>
        <taxon>Bacteria</taxon>
        <taxon>Pseudomonadati</taxon>
        <taxon>Lentisphaerota</taxon>
        <taxon>Lentisphaeria</taxon>
        <taxon>Lentisphaerales</taxon>
        <taxon>Lentisphaeraceae</taxon>
        <taxon>Lentisphaera</taxon>
    </lineage>
</organism>
<proteinExistence type="predicted"/>
<dbReference type="PANTHER" id="PTHR41532">
    <property type="entry name" value="FIXS PROTEIN"/>
    <property type="match status" value="1"/>
</dbReference>
<dbReference type="PANTHER" id="PTHR41532:SF1">
    <property type="entry name" value="FIXS PROTEIN"/>
    <property type="match status" value="1"/>
</dbReference>
<protein>
    <submittedName>
        <fullName evidence="2">Cbb3-type cytochrome oxidase assembly protein CcoS</fullName>
    </submittedName>
</protein>
<keyword evidence="1" id="KW-0472">Membrane</keyword>
<dbReference type="RefSeq" id="WP_274149463.1">
    <property type="nucleotide sequence ID" value="NZ_CP117811.1"/>
</dbReference>
<dbReference type="InterPro" id="IPR004714">
    <property type="entry name" value="Cyt_oxidase_maturation_cbb3"/>
</dbReference>
<dbReference type="Pfam" id="PF03597">
    <property type="entry name" value="FixS"/>
    <property type="match status" value="1"/>
</dbReference>
<name>A0ABY7VPI8_9BACT</name>
<keyword evidence="1" id="KW-0812">Transmembrane</keyword>
<gene>
    <name evidence="2" type="primary">ccoS</name>
    <name evidence="2" type="ORF">PQO03_08380</name>
</gene>
<accession>A0ABY7VPI8</accession>
<dbReference type="NCBIfam" id="TIGR00847">
    <property type="entry name" value="ccoS"/>
    <property type="match status" value="1"/>
</dbReference>
<evidence type="ECO:0000313" key="3">
    <source>
        <dbReference type="Proteomes" id="UP001214250"/>
    </source>
</evidence>
<keyword evidence="1" id="KW-1133">Transmembrane helix</keyword>
<dbReference type="Proteomes" id="UP001214250">
    <property type="component" value="Chromosome 1"/>
</dbReference>
<sequence>MSVVYLMVPLAILLAFVGLVAFYWALRSGQFDDVETPAQRILFDEIKEKKETL</sequence>
<evidence type="ECO:0000256" key="1">
    <source>
        <dbReference type="SAM" id="Phobius"/>
    </source>
</evidence>